<accession>A0A7D9HYK7</accession>
<comment type="caution">
    <text evidence="1">The sequence shown here is derived from an EMBL/GenBank/DDBJ whole genome shotgun (WGS) entry which is preliminary data.</text>
</comment>
<gene>
    <name evidence="1" type="ORF">PACLA_8A027637</name>
</gene>
<dbReference type="Proteomes" id="UP001152795">
    <property type="component" value="Unassembled WGS sequence"/>
</dbReference>
<evidence type="ECO:0000313" key="2">
    <source>
        <dbReference type="Proteomes" id="UP001152795"/>
    </source>
</evidence>
<reference evidence="1" key="1">
    <citation type="submission" date="2020-04" db="EMBL/GenBank/DDBJ databases">
        <authorList>
            <person name="Alioto T."/>
            <person name="Alioto T."/>
            <person name="Gomez Garrido J."/>
        </authorList>
    </citation>
    <scope>NUCLEOTIDE SEQUENCE</scope>
    <source>
        <strain evidence="1">A484AB</strain>
    </source>
</reference>
<sequence>MRLIIISNAVIKGYHEFQIRPPQNILLPVTKEYGNRHDSHSCLVWIPEIDKIPKDLWNHVTDEKRGERVRTIAGLPIGRVPRGLSECFLIILKNSKVDCVEWYVQLHVFDE</sequence>
<evidence type="ECO:0000313" key="1">
    <source>
        <dbReference type="EMBL" id="CAB3996955.1"/>
    </source>
</evidence>
<dbReference type="EMBL" id="CACRXK020002985">
    <property type="protein sequence ID" value="CAB3996955.1"/>
    <property type="molecule type" value="Genomic_DNA"/>
</dbReference>
<proteinExistence type="predicted"/>
<keyword evidence="2" id="KW-1185">Reference proteome</keyword>
<name>A0A7D9HYK7_PARCT</name>
<organism evidence="1 2">
    <name type="scientific">Paramuricea clavata</name>
    <name type="common">Red gorgonian</name>
    <name type="synonym">Violescent sea-whip</name>
    <dbReference type="NCBI Taxonomy" id="317549"/>
    <lineage>
        <taxon>Eukaryota</taxon>
        <taxon>Metazoa</taxon>
        <taxon>Cnidaria</taxon>
        <taxon>Anthozoa</taxon>
        <taxon>Octocorallia</taxon>
        <taxon>Malacalcyonacea</taxon>
        <taxon>Plexauridae</taxon>
        <taxon>Paramuricea</taxon>
    </lineage>
</organism>
<dbReference type="OrthoDB" id="5978902at2759"/>
<protein>
    <submittedName>
        <fullName evidence="1">Uncharacterized protein</fullName>
    </submittedName>
</protein>
<dbReference type="AlphaFoldDB" id="A0A7D9HYK7"/>